<geneLocation type="plasmid" evidence="8">
    <name>prgalie4872d</name>
</geneLocation>
<dbReference type="InterPro" id="IPR002387">
    <property type="entry name" value="Plastocyanin"/>
</dbReference>
<keyword evidence="7" id="KW-0614">Plasmid</keyword>
<dbReference type="Proteomes" id="UP000184749">
    <property type="component" value="Plasmid pRgalIE4872d"/>
</dbReference>
<evidence type="ECO:0000313" key="7">
    <source>
        <dbReference type="EMBL" id="APO70905.1"/>
    </source>
</evidence>
<feature type="binding site" evidence="5">
    <location>
        <position position="127"/>
    </location>
    <ligand>
        <name>Cu cation</name>
        <dbReference type="ChEBI" id="CHEBI:23378"/>
    </ligand>
</feature>
<dbReference type="AlphaFoldDB" id="A0A1L5NSM3"/>
<keyword evidence="3" id="KW-0249">Electron transport</keyword>
<keyword evidence="2 5" id="KW-0479">Metal-binding</keyword>
<dbReference type="CDD" id="cd04220">
    <property type="entry name" value="Halocyanin"/>
    <property type="match status" value="1"/>
</dbReference>
<dbReference type="PROSITE" id="PS00196">
    <property type="entry name" value="COPPER_BLUE"/>
    <property type="match status" value="1"/>
</dbReference>
<organism evidence="7 8">
    <name type="scientific">Rhizobium gallicum</name>
    <dbReference type="NCBI Taxonomy" id="56730"/>
    <lineage>
        <taxon>Bacteria</taxon>
        <taxon>Pseudomonadati</taxon>
        <taxon>Pseudomonadota</taxon>
        <taxon>Alphaproteobacteria</taxon>
        <taxon>Hyphomicrobiales</taxon>
        <taxon>Rhizobiaceae</taxon>
        <taxon>Rhizobium/Agrobacterium group</taxon>
        <taxon>Rhizobium</taxon>
    </lineage>
</organism>
<dbReference type="RefSeq" id="WP_074071328.1">
    <property type="nucleotide sequence ID" value="NZ_CP017105.1"/>
</dbReference>
<dbReference type="PANTHER" id="PTHR36507">
    <property type="entry name" value="BLL1555 PROTEIN"/>
    <property type="match status" value="1"/>
</dbReference>
<comment type="cofactor">
    <cofactor evidence="5">
        <name>Cu(2+)</name>
        <dbReference type="ChEBI" id="CHEBI:29036"/>
    </cofactor>
    <text evidence="5">The crystal structure with reduced Cu(1+) has also been determined.</text>
</comment>
<evidence type="ECO:0000256" key="2">
    <source>
        <dbReference type="ARBA" id="ARBA00022723"/>
    </source>
</evidence>
<name>A0A1L5NSM3_9HYPH</name>
<evidence type="ECO:0000256" key="1">
    <source>
        <dbReference type="ARBA" id="ARBA00022448"/>
    </source>
</evidence>
<feature type="binding site" evidence="5">
    <location>
        <position position="119"/>
    </location>
    <ligand>
        <name>Cu cation</name>
        <dbReference type="ChEBI" id="CHEBI:23378"/>
    </ligand>
</feature>
<dbReference type="PRINTS" id="PR00157">
    <property type="entry name" value="PLASTOCYANIN"/>
</dbReference>
<evidence type="ECO:0000259" key="6">
    <source>
        <dbReference type="Pfam" id="PF00127"/>
    </source>
</evidence>
<dbReference type="Pfam" id="PF00127">
    <property type="entry name" value="Copper-bind"/>
    <property type="match status" value="1"/>
</dbReference>
<sequence>MKIARREVLGLGGGLVAALSLFWRKVWAEEVVEIKMQGRADGSHVWFDPIGVLIKPGQMVRWINLNPGNSHTTTAYHPANFGRPLRIPEAAKSWASDYLLPDEHFSVTFTAQGVYDYYCIPHEHAGMVGRIIVGKPEAHGGWMEGPVAGRRGLPNEALKAFPMVEEIMTNRIVRQL</sequence>
<evidence type="ECO:0000256" key="3">
    <source>
        <dbReference type="ARBA" id="ARBA00022982"/>
    </source>
</evidence>
<evidence type="ECO:0000313" key="8">
    <source>
        <dbReference type="Proteomes" id="UP000184749"/>
    </source>
</evidence>
<dbReference type="PANTHER" id="PTHR36507:SF1">
    <property type="entry name" value="BLL1555 PROTEIN"/>
    <property type="match status" value="1"/>
</dbReference>
<dbReference type="SUPFAM" id="SSF49503">
    <property type="entry name" value="Cupredoxins"/>
    <property type="match status" value="1"/>
</dbReference>
<reference evidence="7 8" key="1">
    <citation type="submission" date="2016-09" db="EMBL/GenBank/DDBJ databases">
        <title>The complete genome sequences of Rhizobium gallicum, symbiovars gallicum and phaseoli, symbionts associated to common bean (Phaseolus vulgaris).</title>
        <authorList>
            <person name="Bustos P."/>
            <person name="Santamaria R.I."/>
            <person name="Perez-Carrascal O.M."/>
            <person name="Juarez S."/>
            <person name="Lozano L."/>
            <person name="Martinez-Flores I."/>
            <person name="Martinez-Romero E."/>
            <person name="Cevallos M."/>
            <person name="Romero D."/>
            <person name="Davila G."/>
            <person name="Gonzalez V."/>
        </authorList>
    </citation>
    <scope>NUCLEOTIDE SEQUENCE [LARGE SCALE GENOMIC DNA]</scope>
    <source>
        <strain evidence="7 8">IE4872</strain>
        <plasmid evidence="8">prgalie4872d</plasmid>
    </source>
</reference>
<feature type="domain" description="Blue (type 1) copper" evidence="6">
    <location>
        <begin position="39"/>
        <end position="133"/>
    </location>
</feature>
<keyword evidence="1" id="KW-0813">Transport</keyword>
<dbReference type="InterPro" id="IPR008972">
    <property type="entry name" value="Cupredoxin"/>
</dbReference>
<keyword evidence="4 5" id="KW-0186">Copper</keyword>
<dbReference type="InterPro" id="IPR000923">
    <property type="entry name" value="BlueCu_1"/>
</dbReference>
<dbReference type="EMBL" id="CP017105">
    <property type="protein sequence ID" value="APO70905.1"/>
    <property type="molecule type" value="Genomic_DNA"/>
</dbReference>
<evidence type="ECO:0000256" key="4">
    <source>
        <dbReference type="ARBA" id="ARBA00023008"/>
    </source>
</evidence>
<feature type="binding site" evidence="5">
    <location>
        <position position="71"/>
    </location>
    <ligand>
        <name>Cu cation</name>
        <dbReference type="ChEBI" id="CHEBI:23378"/>
    </ligand>
</feature>
<evidence type="ECO:0000256" key="5">
    <source>
        <dbReference type="PIRSR" id="PIRSR602387-1"/>
    </source>
</evidence>
<feature type="binding site" evidence="5">
    <location>
        <position position="122"/>
    </location>
    <ligand>
        <name>Cu cation</name>
        <dbReference type="ChEBI" id="CHEBI:23378"/>
    </ligand>
</feature>
<dbReference type="GO" id="GO:0005507">
    <property type="term" value="F:copper ion binding"/>
    <property type="evidence" value="ECO:0007669"/>
    <property type="project" value="InterPro"/>
</dbReference>
<dbReference type="InterPro" id="IPR028871">
    <property type="entry name" value="BlueCu_1_BS"/>
</dbReference>
<proteinExistence type="predicted"/>
<accession>A0A1L5NSM3</accession>
<dbReference type="GO" id="GO:0009055">
    <property type="term" value="F:electron transfer activity"/>
    <property type="evidence" value="ECO:0007669"/>
    <property type="project" value="InterPro"/>
</dbReference>
<dbReference type="Gene3D" id="2.60.40.420">
    <property type="entry name" value="Cupredoxins - blue copper proteins"/>
    <property type="match status" value="1"/>
</dbReference>
<gene>
    <name evidence="7" type="ORF">IE4872_PD00371</name>
</gene>
<dbReference type="InterPro" id="IPR052721">
    <property type="entry name" value="ET_Amicyanin"/>
</dbReference>
<protein>
    <submittedName>
        <fullName evidence="7">Plastocyanin protein</fullName>
    </submittedName>
</protein>